<name>A0A5N5T3T0_9CRUS</name>
<evidence type="ECO:0000313" key="1">
    <source>
        <dbReference type="EMBL" id="KAB7500588.1"/>
    </source>
</evidence>
<gene>
    <name evidence="1" type="ORF">Anas_10162</name>
</gene>
<accession>A0A5N5T3T0</accession>
<dbReference type="AlphaFoldDB" id="A0A5N5T3T0"/>
<organism evidence="1 2">
    <name type="scientific">Armadillidium nasatum</name>
    <dbReference type="NCBI Taxonomy" id="96803"/>
    <lineage>
        <taxon>Eukaryota</taxon>
        <taxon>Metazoa</taxon>
        <taxon>Ecdysozoa</taxon>
        <taxon>Arthropoda</taxon>
        <taxon>Crustacea</taxon>
        <taxon>Multicrustacea</taxon>
        <taxon>Malacostraca</taxon>
        <taxon>Eumalacostraca</taxon>
        <taxon>Peracarida</taxon>
        <taxon>Isopoda</taxon>
        <taxon>Oniscidea</taxon>
        <taxon>Crinocheta</taxon>
        <taxon>Armadillidiidae</taxon>
        <taxon>Armadillidium</taxon>
    </lineage>
</organism>
<evidence type="ECO:0000313" key="2">
    <source>
        <dbReference type="Proteomes" id="UP000326759"/>
    </source>
</evidence>
<reference evidence="1 2" key="1">
    <citation type="journal article" date="2019" name="PLoS Biol.">
        <title>Sex chromosomes control vertical transmission of feminizing Wolbachia symbionts in an isopod.</title>
        <authorList>
            <person name="Becking T."/>
            <person name="Chebbi M.A."/>
            <person name="Giraud I."/>
            <person name="Moumen B."/>
            <person name="Laverre T."/>
            <person name="Caubet Y."/>
            <person name="Peccoud J."/>
            <person name="Gilbert C."/>
            <person name="Cordaux R."/>
        </authorList>
    </citation>
    <scope>NUCLEOTIDE SEQUENCE [LARGE SCALE GENOMIC DNA]</scope>
    <source>
        <strain evidence="1">ANa2</strain>
        <tissue evidence="1">Whole body excluding digestive tract and cuticle</tissue>
    </source>
</reference>
<sequence>MCRTGTSVVGWNSSSQQKTPKRLFYNLYPYPLALTCKAASAKPGGIWGMRLRDESREKIRRIRDQMYEEAFDDVRTEIDQKLLLKRTKSYYLYYDETETHL</sequence>
<dbReference type="Proteomes" id="UP000326759">
    <property type="component" value="Unassembled WGS sequence"/>
</dbReference>
<proteinExistence type="predicted"/>
<comment type="caution">
    <text evidence="1">The sequence shown here is derived from an EMBL/GenBank/DDBJ whole genome shotgun (WGS) entry which is preliminary data.</text>
</comment>
<protein>
    <submittedName>
        <fullName evidence="1">Uncharacterized protein</fullName>
    </submittedName>
</protein>
<keyword evidence="2" id="KW-1185">Reference proteome</keyword>
<dbReference type="EMBL" id="SEYY01013509">
    <property type="protein sequence ID" value="KAB7500588.1"/>
    <property type="molecule type" value="Genomic_DNA"/>
</dbReference>